<comment type="subcellular location">
    <subcellularLocation>
        <location evidence="1">Nucleus</location>
        <location evidence="1">Nucleolus</location>
    </subcellularLocation>
</comment>
<name>A0A6P6XQX0_DERPT</name>
<proteinExistence type="inferred from homology"/>
<evidence type="ECO:0000256" key="1">
    <source>
        <dbReference type="ARBA" id="ARBA00004604"/>
    </source>
</evidence>
<dbReference type="PANTHER" id="PTHR14150:SF12">
    <property type="entry name" value="U3 SMALL NUCLEOLAR RNA-ASSOCIATED PROTEIN 14 HOMOLOG A"/>
    <property type="match status" value="1"/>
</dbReference>
<keyword evidence="4" id="KW-0539">Nucleus</keyword>
<dbReference type="GO" id="GO:0006364">
    <property type="term" value="P:rRNA processing"/>
    <property type="evidence" value="ECO:0007669"/>
    <property type="project" value="InterPro"/>
</dbReference>
<feature type="compositionally biased region" description="Polar residues" evidence="5">
    <location>
        <begin position="634"/>
        <end position="645"/>
    </location>
</feature>
<dbReference type="InParanoid" id="A0A6P6XQX0"/>
<keyword evidence="6" id="KW-1185">Reference proteome</keyword>
<evidence type="ECO:0000256" key="4">
    <source>
        <dbReference type="ARBA" id="ARBA00023242"/>
    </source>
</evidence>
<dbReference type="GO" id="GO:0032040">
    <property type="term" value="C:small-subunit processome"/>
    <property type="evidence" value="ECO:0007669"/>
    <property type="project" value="InterPro"/>
</dbReference>
<evidence type="ECO:0000313" key="6">
    <source>
        <dbReference type="Proteomes" id="UP000515146"/>
    </source>
</evidence>
<evidence type="ECO:0000256" key="5">
    <source>
        <dbReference type="SAM" id="MobiDB-lite"/>
    </source>
</evidence>
<feature type="compositionally biased region" description="Basic residues" evidence="5">
    <location>
        <begin position="655"/>
        <end position="666"/>
    </location>
</feature>
<keyword evidence="3" id="KW-0597">Phosphoprotein</keyword>
<dbReference type="Proteomes" id="UP000515146">
    <property type="component" value="Unplaced"/>
</dbReference>
<accession>A0A6P6XQX0</accession>
<evidence type="ECO:0000256" key="2">
    <source>
        <dbReference type="ARBA" id="ARBA00007774"/>
    </source>
</evidence>
<dbReference type="KEGG" id="dpte:113789804"/>
<evidence type="ECO:0000313" key="7">
    <source>
        <dbReference type="RefSeq" id="XP_027195188.1"/>
    </source>
</evidence>
<dbReference type="AlphaFoldDB" id="A0A6P6XQX0"/>
<feature type="region of interest" description="Disordered" evidence="5">
    <location>
        <begin position="21"/>
        <end position="71"/>
    </location>
</feature>
<protein>
    <submittedName>
        <fullName evidence="7">U3 small nucleolar RNA-associated protein 14 homolog A-like</fullName>
    </submittedName>
</protein>
<gene>
    <name evidence="7" type="primary">LOC113789804</name>
</gene>
<organism evidence="6 7">
    <name type="scientific">Dermatophagoides pteronyssinus</name>
    <name type="common">European house dust mite</name>
    <dbReference type="NCBI Taxonomy" id="6956"/>
    <lineage>
        <taxon>Eukaryota</taxon>
        <taxon>Metazoa</taxon>
        <taxon>Ecdysozoa</taxon>
        <taxon>Arthropoda</taxon>
        <taxon>Chelicerata</taxon>
        <taxon>Arachnida</taxon>
        <taxon>Acari</taxon>
        <taxon>Acariformes</taxon>
        <taxon>Sarcoptiformes</taxon>
        <taxon>Astigmata</taxon>
        <taxon>Psoroptidia</taxon>
        <taxon>Analgoidea</taxon>
        <taxon>Pyroglyphidae</taxon>
        <taxon>Dermatophagoidinae</taxon>
        <taxon>Dermatophagoides</taxon>
    </lineage>
</organism>
<dbReference type="InterPro" id="IPR006709">
    <property type="entry name" value="SSU_processome_Utp14"/>
</dbReference>
<comment type="similarity">
    <text evidence="2">Belongs to the UTP14 family.</text>
</comment>
<feature type="region of interest" description="Disordered" evidence="5">
    <location>
        <begin position="634"/>
        <end position="666"/>
    </location>
</feature>
<evidence type="ECO:0000256" key="3">
    <source>
        <dbReference type="ARBA" id="ARBA00022553"/>
    </source>
</evidence>
<reference evidence="7" key="1">
    <citation type="submission" date="2025-08" db="UniProtKB">
        <authorList>
            <consortium name="RefSeq"/>
        </authorList>
    </citation>
    <scope>IDENTIFICATION</scope>
    <source>
        <strain evidence="7">Airmid</strain>
    </source>
</reference>
<dbReference type="PANTHER" id="PTHR14150">
    <property type="entry name" value="U3 SMALL NUCLEOLAR RNA-ASSOCIATED PROTEIN 14"/>
    <property type="match status" value="1"/>
</dbReference>
<dbReference type="RefSeq" id="XP_027195188.1">
    <property type="nucleotide sequence ID" value="XM_027339387.1"/>
</dbReference>
<dbReference type="OrthoDB" id="6514658at2759"/>
<sequence length="666" mass="77410">MNQFNIEDFDVETEIDSDNENVVKDKNDGHDSMVKEVSKKIGGKKRGDDRQPQWKSDRAEVRTDIDEHGISKNKKSKLDVEELLDVDDEQAKILRKKLRQSLRKKKALYDSLSNPITERIHREINYKDLKESVKKYDEPVKQLRNADQVVFPAEDRQLAVDTSAQKKFLQPGTSTDSETVGKLISRIEKEIAENLADSGDVNDGSHETYHSFLNQNELELLRTLDMEEARKLHKEMQRLRVLISYQEARYRRLRKIKSKNYHRLKKKDRLKKAEEEFYDLVAKDAEKAYEKMEEMDRLRAHERATLKHSNTGKWAKRQLLRSKFKQTRDNLDEQLKTHNLLMLKQSNSLSPMELWKQNDEQSFSERYSTLLELPLHKNKQLNSYNPWSSKLIQESSNATFTITEQQFSSVKDKDKDEGTVKDDRIGKVERWIATLSTKDSARKINLEKSFTDKNIEVINLDDDDNDDEFNDNIDLAKQSKQLQQVFGDDNVVEDFLKIEQQSSLKKKSSDKYPKWPTMKWTGHGINVKMNSKKPKTSKPMIDKAIFIDPKKQSKTAAAVQQKLMIDKACQAIFIDPDKQLQTAAKYQGHLTVKQSGQLIRPHGSIWNPQTLARTFSEPTVITRPGQVIEPMQSLRANSDQPVNLSIQKPSSKIQKQQKKRRPLSKM</sequence>
<dbReference type="Pfam" id="PF04615">
    <property type="entry name" value="Utp14"/>
    <property type="match status" value="1"/>
</dbReference>
<dbReference type="GeneID" id="113789804"/>